<evidence type="ECO:0000313" key="3">
    <source>
        <dbReference type="Proteomes" id="UP000632849"/>
    </source>
</evidence>
<accession>A0A919ER93</accession>
<sequence>MTTPDGTPPSTGDAPSSFPLLVGAQVEAYALVVARQTCDRLAATLRAGGQALAANLVEEDRDITELSRSLAATPSAPHREHGAFCRPTDCRCACDPAQACVDCHRCVCWRAQCCTQAAADHARRQARKAALRGLLDTVSPAMLTELRETAADAEEAALRDVIARRVRLLTSADAPRWTCAIFNARDSKLGMGHADYRVHDVALHDEEGGTSTTVDLDDDALSAALGALAELLRPEEGADLTVENRAEETTTAEGEGR</sequence>
<dbReference type="Proteomes" id="UP000632849">
    <property type="component" value="Unassembled WGS sequence"/>
</dbReference>
<comment type="caution">
    <text evidence="2">The sequence shown here is derived from an EMBL/GenBank/DDBJ whole genome shotgun (WGS) entry which is preliminary data.</text>
</comment>
<feature type="region of interest" description="Disordered" evidence="1">
    <location>
        <begin position="236"/>
        <end position="257"/>
    </location>
</feature>
<evidence type="ECO:0000256" key="1">
    <source>
        <dbReference type="SAM" id="MobiDB-lite"/>
    </source>
</evidence>
<evidence type="ECO:0000313" key="2">
    <source>
        <dbReference type="EMBL" id="GHG23002.1"/>
    </source>
</evidence>
<dbReference type="EMBL" id="BNBE01000003">
    <property type="protein sequence ID" value="GHG23002.1"/>
    <property type="molecule type" value="Genomic_DNA"/>
</dbReference>
<protein>
    <submittedName>
        <fullName evidence="2">Uncharacterized protein</fullName>
    </submittedName>
</protein>
<proteinExistence type="predicted"/>
<organism evidence="2 3">
    <name type="scientific">Streptomyces filamentosus</name>
    <name type="common">Streptomyces roseosporus</name>
    <dbReference type="NCBI Taxonomy" id="67294"/>
    <lineage>
        <taxon>Bacteria</taxon>
        <taxon>Bacillati</taxon>
        <taxon>Actinomycetota</taxon>
        <taxon>Actinomycetes</taxon>
        <taxon>Kitasatosporales</taxon>
        <taxon>Streptomycetaceae</taxon>
        <taxon>Streptomyces</taxon>
    </lineage>
</organism>
<name>A0A919ER93_STRFL</name>
<reference evidence="2" key="2">
    <citation type="submission" date="2020-09" db="EMBL/GenBank/DDBJ databases">
        <authorList>
            <person name="Sun Q."/>
            <person name="Ohkuma M."/>
        </authorList>
    </citation>
    <scope>NUCLEOTIDE SEQUENCE</scope>
    <source>
        <strain evidence="2">JCM 4122</strain>
    </source>
</reference>
<reference evidence="2" key="1">
    <citation type="journal article" date="2014" name="Int. J. Syst. Evol. Microbiol.">
        <title>Complete genome sequence of Corynebacterium casei LMG S-19264T (=DSM 44701T), isolated from a smear-ripened cheese.</title>
        <authorList>
            <consortium name="US DOE Joint Genome Institute (JGI-PGF)"/>
            <person name="Walter F."/>
            <person name="Albersmeier A."/>
            <person name="Kalinowski J."/>
            <person name="Ruckert C."/>
        </authorList>
    </citation>
    <scope>NUCLEOTIDE SEQUENCE</scope>
    <source>
        <strain evidence="2">JCM 4122</strain>
    </source>
</reference>
<dbReference type="RefSeq" id="WP_190044226.1">
    <property type="nucleotide sequence ID" value="NZ_BNBE01000003.1"/>
</dbReference>
<dbReference type="AlphaFoldDB" id="A0A919ER93"/>
<gene>
    <name evidence="2" type="ORF">GCM10017667_68820</name>
</gene>
<keyword evidence="3" id="KW-1185">Reference proteome</keyword>